<protein>
    <recommendedName>
        <fullName evidence="3">Permuted papain-like amidase YaeF/Yiix C92 family enzyme</fullName>
    </recommendedName>
</protein>
<evidence type="ECO:0000313" key="2">
    <source>
        <dbReference type="Proteomes" id="UP001444625"/>
    </source>
</evidence>
<keyword evidence="2" id="KW-1185">Reference proteome</keyword>
<proteinExistence type="predicted"/>
<dbReference type="RefSeq" id="WP_345824662.1">
    <property type="nucleotide sequence ID" value="NZ_JBDIML010000002.1"/>
</dbReference>
<evidence type="ECO:0000313" key="1">
    <source>
        <dbReference type="EMBL" id="MEN2767200.1"/>
    </source>
</evidence>
<accession>A0ABU9XGP3</accession>
<dbReference type="SUPFAM" id="SSF54001">
    <property type="entry name" value="Cysteine proteinases"/>
    <property type="match status" value="1"/>
</dbReference>
<sequence>MRERTIYFVFTDTGTYLSRLINLYTNKPLNHVSIGFDHELKEVYSFGRINPKNPFSGGFVREDIRGDFLKNSSCGVYTLNITEEEYINIRHHIKEIEKRAADYKYNFIGLIGILLKINIRRKNAFFCSQFVATVLQDAESIKLSKPTNFITAADIREQSELQLIYQGRLGDYPKHELAEEALLDRPKQSLFNTVSQKVKQFVLR</sequence>
<reference evidence="1 2" key="1">
    <citation type="submission" date="2024-05" db="EMBL/GenBank/DDBJ databases">
        <authorList>
            <person name="Haq I."/>
            <person name="Ullah Z."/>
            <person name="Ahmad R."/>
            <person name="Li M."/>
            <person name="Tong Y."/>
        </authorList>
    </citation>
    <scope>NUCLEOTIDE SEQUENCE [LARGE SCALE GENOMIC DNA]</scope>
    <source>
        <strain evidence="1 2">16A2E</strain>
    </source>
</reference>
<comment type="caution">
    <text evidence="1">The sequence shown here is derived from an EMBL/GenBank/DDBJ whole genome shotgun (WGS) entry which is preliminary data.</text>
</comment>
<name>A0ABU9XGP3_9BACI</name>
<dbReference type="Gene3D" id="3.90.1720.10">
    <property type="entry name" value="endopeptidase domain like (from Nostoc punctiforme)"/>
    <property type="match status" value="1"/>
</dbReference>
<dbReference type="EMBL" id="JBDIML010000002">
    <property type="protein sequence ID" value="MEN2767200.1"/>
    <property type="molecule type" value="Genomic_DNA"/>
</dbReference>
<organism evidence="1 2">
    <name type="scientific">Ornithinibacillus xuwenensis</name>
    <dbReference type="NCBI Taxonomy" id="3144668"/>
    <lineage>
        <taxon>Bacteria</taxon>
        <taxon>Bacillati</taxon>
        <taxon>Bacillota</taxon>
        <taxon>Bacilli</taxon>
        <taxon>Bacillales</taxon>
        <taxon>Bacillaceae</taxon>
        <taxon>Ornithinibacillus</taxon>
    </lineage>
</organism>
<dbReference type="Proteomes" id="UP001444625">
    <property type="component" value="Unassembled WGS sequence"/>
</dbReference>
<evidence type="ECO:0008006" key="3">
    <source>
        <dbReference type="Google" id="ProtNLM"/>
    </source>
</evidence>
<dbReference type="InterPro" id="IPR038765">
    <property type="entry name" value="Papain-like_cys_pep_sf"/>
</dbReference>
<gene>
    <name evidence="1" type="ORF">ABC228_08370</name>
</gene>